<reference evidence="1" key="1">
    <citation type="submission" date="2019-11" db="EMBL/GenBank/DDBJ databases">
        <title>Nori genome reveals adaptations in red seaweeds to the harsh intertidal environment.</title>
        <authorList>
            <person name="Wang D."/>
            <person name="Mao Y."/>
        </authorList>
    </citation>
    <scope>NUCLEOTIDE SEQUENCE</scope>
    <source>
        <tissue evidence="1">Gametophyte</tissue>
    </source>
</reference>
<protein>
    <submittedName>
        <fullName evidence="1">Uncharacterized protein</fullName>
    </submittedName>
</protein>
<gene>
    <name evidence="1" type="ORF">I4F81_011707</name>
</gene>
<evidence type="ECO:0000313" key="2">
    <source>
        <dbReference type="Proteomes" id="UP000798662"/>
    </source>
</evidence>
<comment type="caution">
    <text evidence="1">The sequence shown here is derived from an EMBL/GenBank/DDBJ whole genome shotgun (WGS) entry which is preliminary data.</text>
</comment>
<keyword evidence="2" id="KW-1185">Reference proteome</keyword>
<organism evidence="1 2">
    <name type="scientific">Pyropia yezoensis</name>
    <name type="common">Susabi-nori</name>
    <name type="synonym">Porphyra yezoensis</name>
    <dbReference type="NCBI Taxonomy" id="2788"/>
    <lineage>
        <taxon>Eukaryota</taxon>
        <taxon>Rhodophyta</taxon>
        <taxon>Bangiophyceae</taxon>
        <taxon>Bangiales</taxon>
        <taxon>Bangiaceae</taxon>
        <taxon>Pyropia</taxon>
    </lineage>
</organism>
<proteinExistence type="predicted"/>
<sequence length="285" mass="29265">MFASLAAHSPDAADGTRDRVVLVTPDVSTAARASLAADGIRTVNASVVRSPYTDNDKYNPRFDAVLTKLRVWTLVQYRRVLLLDGDVLISGDMAPLFGCGTFCAAFLNPCHFNSGVVLLTPSIDTYDRMQEALPRMDSYDSGDQGFLNSGGWGGGGGLPLGGGALLVAVPPRAFLLVSTGLAAAEWAVTSLVAAVAVPPALPPVPAAALLVAAKFALAAAALAAHGHWFCASRLVWAKMAAAAFLTSAYLAVVLVLHGRVALLWVRAAEAVAAPADGGGGGGDDP</sequence>
<accession>A0ACC3CHH4</accession>
<evidence type="ECO:0000313" key="1">
    <source>
        <dbReference type="EMBL" id="KAK1869226.1"/>
    </source>
</evidence>
<name>A0ACC3CHH4_PYRYE</name>
<dbReference type="EMBL" id="CM020620">
    <property type="protein sequence ID" value="KAK1869226.1"/>
    <property type="molecule type" value="Genomic_DNA"/>
</dbReference>
<dbReference type="Proteomes" id="UP000798662">
    <property type="component" value="Chromosome 3"/>
</dbReference>